<reference evidence="8" key="1">
    <citation type="submission" date="2021-02" db="EMBL/GenBank/DDBJ databases">
        <title>Infant gut strain persistence is associated with maternal origin, phylogeny, and functional potential including surface adhesion and iron acquisition.</title>
        <authorList>
            <person name="Lou Y.C."/>
        </authorList>
    </citation>
    <scope>NUCLEOTIDE SEQUENCE</scope>
    <source>
        <strain evidence="8">L2_039_000G1_dasL2_039_000G1_concoct_11</strain>
    </source>
</reference>
<keyword evidence="5" id="KW-0808">Transferase</keyword>
<dbReference type="GO" id="GO:0043527">
    <property type="term" value="C:tRNA methyltransferase complex"/>
    <property type="evidence" value="ECO:0007669"/>
    <property type="project" value="TreeGrafter"/>
</dbReference>
<dbReference type="SUPFAM" id="SSF53335">
    <property type="entry name" value="S-adenosyl-L-methionine-dependent methyltransferases"/>
    <property type="match status" value="1"/>
</dbReference>
<dbReference type="Gene3D" id="3.40.50.150">
    <property type="entry name" value="Vaccinia Virus protein VP39"/>
    <property type="match status" value="1"/>
</dbReference>
<evidence type="ECO:0000256" key="2">
    <source>
        <dbReference type="ARBA" id="ARBA00003015"/>
    </source>
</evidence>
<dbReference type="InterPro" id="IPR029063">
    <property type="entry name" value="SAM-dependent_MTases_sf"/>
</dbReference>
<proteinExistence type="predicted"/>
<evidence type="ECO:0000313" key="8">
    <source>
        <dbReference type="EMBL" id="MBS6939989.1"/>
    </source>
</evidence>
<dbReference type="CDD" id="cd02440">
    <property type="entry name" value="AdoMet_MTases"/>
    <property type="match status" value="1"/>
</dbReference>
<dbReference type="Proteomes" id="UP000727506">
    <property type="component" value="Unassembled WGS sequence"/>
</dbReference>
<name>A0A943URR1_9ACTN</name>
<dbReference type="AlphaFoldDB" id="A0A943URR1"/>
<dbReference type="PROSITE" id="PS51625">
    <property type="entry name" value="SAM_MT_TRMB"/>
    <property type="match status" value="1"/>
</dbReference>
<dbReference type="GO" id="GO:0008176">
    <property type="term" value="F:tRNA (guanine(46)-N7)-methyltransferase activity"/>
    <property type="evidence" value="ECO:0007669"/>
    <property type="project" value="UniProtKB-EC"/>
</dbReference>
<comment type="caution">
    <text evidence="8">The sequence shown here is derived from an EMBL/GenBank/DDBJ whole genome shotgun (WGS) entry which is preliminary data.</text>
</comment>
<keyword evidence="7" id="KW-0819">tRNA processing</keyword>
<protein>
    <recommendedName>
        <fullName evidence="3">tRNA (guanine(46)-N(7))-methyltransferase</fullName>
        <ecNumber evidence="3">2.1.1.33</ecNumber>
    </recommendedName>
</protein>
<evidence type="ECO:0000256" key="3">
    <source>
        <dbReference type="ARBA" id="ARBA00011977"/>
    </source>
</evidence>
<keyword evidence="4 8" id="KW-0489">Methyltransferase</keyword>
<evidence type="ECO:0000256" key="7">
    <source>
        <dbReference type="ARBA" id="ARBA00022694"/>
    </source>
</evidence>
<dbReference type="EMBL" id="JAGZSV010000004">
    <property type="protein sequence ID" value="MBS6939989.1"/>
    <property type="molecule type" value="Genomic_DNA"/>
</dbReference>
<organism evidence="8 9">
    <name type="scientific">Slackia piriformis</name>
    <dbReference type="NCBI Taxonomy" id="626934"/>
    <lineage>
        <taxon>Bacteria</taxon>
        <taxon>Bacillati</taxon>
        <taxon>Actinomycetota</taxon>
        <taxon>Coriobacteriia</taxon>
        <taxon>Eggerthellales</taxon>
        <taxon>Eggerthellaceae</taxon>
        <taxon>Slackia</taxon>
    </lineage>
</organism>
<dbReference type="Pfam" id="PF02390">
    <property type="entry name" value="Methyltransf_4"/>
    <property type="match status" value="1"/>
</dbReference>
<dbReference type="EC" id="2.1.1.33" evidence="3"/>
<comment type="catalytic activity">
    <reaction evidence="1">
        <text>guanosine(46) in tRNA + S-adenosyl-L-methionine = N(7)-methylguanosine(46) in tRNA + S-adenosyl-L-homocysteine</text>
        <dbReference type="Rhea" id="RHEA:42708"/>
        <dbReference type="Rhea" id="RHEA-COMP:10188"/>
        <dbReference type="Rhea" id="RHEA-COMP:10189"/>
        <dbReference type="ChEBI" id="CHEBI:57856"/>
        <dbReference type="ChEBI" id="CHEBI:59789"/>
        <dbReference type="ChEBI" id="CHEBI:74269"/>
        <dbReference type="ChEBI" id="CHEBI:74480"/>
        <dbReference type="EC" id="2.1.1.33"/>
    </reaction>
</comment>
<evidence type="ECO:0000256" key="4">
    <source>
        <dbReference type="ARBA" id="ARBA00022603"/>
    </source>
</evidence>
<evidence type="ECO:0000256" key="1">
    <source>
        <dbReference type="ARBA" id="ARBA00000142"/>
    </source>
</evidence>
<sequence>MRTARSRMPKNFSLEDRLAACADAVESNPTAWAGQWRFRTPRAARGAAADSAAPAMRDVPCARVCLDLGCGKGEYTVACAKADPDTLFVGLDIEGVCVMRGAECALGEGVENAVFVFEEDPDLDLSTLFALGELDAILLNFPTPFPKKKKAPLRLTYVDRLMAYRPLLAQAGVVRLRTDSQPLRDFSLTQLELAGYDLRWSTDDVRAMFPDEPWSGYENKLVAQGATVYGFEAVPRLPGPDPETIVQTAPLSLVSYLPEDIESFDYVPHGMQGCVNNMRGRRANRRAKGLPEWTRPIV</sequence>
<gene>
    <name evidence="8" type="ORF">KH142_00600</name>
</gene>
<comment type="function">
    <text evidence="2">Catalyzes the formation of N(7)-methylguanine at position 46 (m7G46) in tRNA.</text>
</comment>
<dbReference type="PANTHER" id="PTHR23417">
    <property type="entry name" value="3-DEOXY-D-MANNO-OCTULOSONIC-ACID TRANSFERASE/TRNA GUANINE-N 7 - -METHYLTRANSFERASE"/>
    <property type="match status" value="1"/>
</dbReference>
<dbReference type="InterPro" id="IPR003358">
    <property type="entry name" value="tRNA_(Gua-N-7)_MeTrfase_Trmb"/>
</dbReference>
<keyword evidence="6" id="KW-0949">S-adenosyl-L-methionine</keyword>
<dbReference type="PANTHER" id="PTHR23417:SF14">
    <property type="entry name" value="PENTACOTRIPEPTIDE-REPEAT REGION OF PRORP DOMAIN-CONTAINING PROTEIN"/>
    <property type="match status" value="1"/>
</dbReference>
<accession>A0A943URR1</accession>
<evidence type="ECO:0000256" key="5">
    <source>
        <dbReference type="ARBA" id="ARBA00022679"/>
    </source>
</evidence>
<evidence type="ECO:0000256" key="6">
    <source>
        <dbReference type="ARBA" id="ARBA00022691"/>
    </source>
</evidence>
<evidence type="ECO:0000313" key="9">
    <source>
        <dbReference type="Proteomes" id="UP000727506"/>
    </source>
</evidence>